<evidence type="ECO:0000259" key="2">
    <source>
        <dbReference type="Pfam" id="PF00144"/>
    </source>
</evidence>
<dbReference type="InterPro" id="IPR001466">
    <property type="entry name" value="Beta-lactam-related"/>
</dbReference>
<gene>
    <name evidence="3" type="ORF">EDB95_3756</name>
</gene>
<name>A0A4R8DER9_9BACT</name>
<reference evidence="3 4" key="1">
    <citation type="submission" date="2019-03" db="EMBL/GenBank/DDBJ databases">
        <title>Genomic Encyclopedia of Type Strains, Phase IV (KMG-IV): sequencing the most valuable type-strain genomes for metagenomic binning, comparative biology and taxonomic classification.</title>
        <authorList>
            <person name="Goeker M."/>
        </authorList>
    </citation>
    <scope>NUCLEOTIDE SEQUENCE [LARGE SCALE GENOMIC DNA]</scope>
    <source>
        <strain evidence="3 4">DSM 100059</strain>
    </source>
</reference>
<organism evidence="3 4">
    <name type="scientific">Dinghuibacter silviterrae</name>
    <dbReference type="NCBI Taxonomy" id="1539049"/>
    <lineage>
        <taxon>Bacteria</taxon>
        <taxon>Pseudomonadati</taxon>
        <taxon>Bacteroidota</taxon>
        <taxon>Chitinophagia</taxon>
        <taxon>Chitinophagales</taxon>
        <taxon>Chitinophagaceae</taxon>
        <taxon>Dinghuibacter</taxon>
    </lineage>
</organism>
<dbReference type="RefSeq" id="WP_133995750.1">
    <property type="nucleotide sequence ID" value="NZ_SODV01000002.1"/>
</dbReference>
<feature type="signal peptide" evidence="1">
    <location>
        <begin position="1"/>
        <end position="20"/>
    </location>
</feature>
<protein>
    <submittedName>
        <fullName evidence="3">CubicO group peptidase (Beta-lactamase class C family)</fullName>
    </submittedName>
</protein>
<evidence type="ECO:0000313" key="4">
    <source>
        <dbReference type="Proteomes" id="UP000294498"/>
    </source>
</evidence>
<proteinExistence type="predicted"/>
<dbReference type="Pfam" id="PF00144">
    <property type="entry name" value="Beta-lactamase"/>
    <property type="match status" value="1"/>
</dbReference>
<keyword evidence="4" id="KW-1185">Reference proteome</keyword>
<dbReference type="SUPFAM" id="SSF56601">
    <property type="entry name" value="beta-lactamase/transpeptidase-like"/>
    <property type="match status" value="1"/>
</dbReference>
<feature type="domain" description="Beta-lactamase-related" evidence="2">
    <location>
        <begin position="54"/>
        <end position="326"/>
    </location>
</feature>
<dbReference type="Proteomes" id="UP000294498">
    <property type="component" value="Unassembled WGS sequence"/>
</dbReference>
<dbReference type="OrthoDB" id="1185352at2"/>
<dbReference type="AlphaFoldDB" id="A0A4R8DER9"/>
<sequence>MKRFSAAVVVCVLLSVSAFAQLPRSTPESQGVSSKAILDFLQAAGRSANEFHSFMLLRHGHVVAEGWWKPYADSLLHPLYSVSKSFTSTAIGLAVAEGRLHVTDKVVSFFPNDLPADVPEDLSALTVKDLLTMQVGQDPDPTGPVTSGDTNWVKAFFRLPLVNKPGTTFLYNSLGVYILSAIVQKVTGEKMIDYLRPRLFEPLGITGENWATSPQHINTGGWGLSLKTEDMARFGQLYLQGGQWNGRQIVPRAWVTEATTSYNDRGPSWSWPTPRDSSDWQQGYGYLFWRCRHGAFRADGAMGQYIIVMPAQDAVVAITCQTKDMQDEINLVWRYLLPAFHDGPLPADDAAVKALHQVEASL</sequence>
<accession>A0A4R8DER9</accession>
<dbReference type="PANTHER" id="PTHR43283:SF7">
    <property type="entry name" value="BETA-LACTAMASE-RELATED DOMAIN-CONTAINING PROTEIN"/>
    <property type="match status" value="1"/>
</dbReference>
<dbReference type="InterPro" id="IPR012338">
    <property type="entry name" value="Beta-lactam/transpept-like"/>
</dbReference>
<dbReference type="PANTHER" id="PTHR43283">
    <property type="entry name" value="BETA-LACTAMASE-RELATED"/>
    <property type="match status" value="1"/>
</dbReference>
<dbReference type="EMBL" id="SODV01000002">
    <property type="protein sequence ID" value="TDW95935.1"/>
    <property type="molecule type" value="Genomic_DNA"/>
</dbReference>
<feature type="chain" id="PRO_5020864073" evidence="1">
    <location>
        <begin position="21"/>
        <end position="362"/>
    </location>
</feature>
<dbReference type="Gene3D" id="3.40.710.10">
    <property type="entry name" value="DD-peptidase/beta-lactamase superfamily"/>
    <property type="match status" value="1"/>
</dbReference>
<evidence type="ECO:0000256" key="1">
    <source>
        <dbReference type="SAM" id="SignalP"/>
    </source>
</evidence>
<keyword evidence="1" id="KW-0732">Signal</keyword>
<dbReference type="InterPro" id="IPR050789">
    <property type="entry name" value="Diverse_Enzym_Activities"/>
</dbReference>
<comment type="caution">
    <text evidence="3">The sequence shown here is derived from an EMBL/GenBank/DDBJ whole genome shotgun (WGS) entry which is preliminary data.</text>
</comment>
<evidence type="ECO:0000313" key="3">
    <source>
        <dbReference type="EMBL" id="TDW95935.1"/>
    </source>
</evidence>